<proteinExistence type="predicted"/>
<evidence type="ECO:0000313" key="8">
    <source>
        <dbReference type="Proteomes" id="UP001303115"/>
    </source>
</evidence>
<keyword evidence="8" id="KW-1185">Reference proteome</keyword>
<evidence type="ECO:0000313" key="7">
    <source>
        <dbReference type="EMBL" id="KAK4035210.1"/>
    </source>
</evidence>
<evidence type="ECO:0000259" key="6">
    <source>
        <dbReference type="Pfam" id="PF16541"/>
    </source>
</evidence>
<organism evidence="7 8">
    <name type="scientific">Parachaetomium inaequale</name>
    <dbReference type="NCBI Taxonomy" id="2588326"/>
    <lineage>
        <taxon>Eukaryota</taxon>
        <taxon>Fungi</taxon>
        <taxon>Dikarya</taxon>
        <taxon>Ascomycota</taxon>
        <taxon>Pezizomycotina</taxon>
        <taxon>Sordariomycetes</taxon>
        <taxon>Sordariomycetidae</taxon>
        <taxon>Sordariales</taxon>
        <taxon>Chaetomiaceae</taxon>
        <taxon>Parachaetomium</taxon>
    </lineage>
</organism>
<comment type="subcellular location">
    <subcellularLocation>
        <location evidence="1">Secreted</location>
    </subcellularLocation>
</comment>
<feature type="signal peptide" evidence="5">
    <location>
        <begin position="1"/>
        <end position="19"/>
    </location>
</feature>
<dbReference type="AlphaFoldDB" id="A0AAN6PCZ3"/>
<keyword evidence="4" id="KW-1015">Disulfide bond</keyword>
<evidence type="ECO:0000256" key="2">
    <source>
        <dbReference type="ARBA" id="ARBA00022525"/>
    </source>
</evidence>
<accession>A0AAN6PCZ3</accession>
<dbReference type="EMBL" id="MU854451">
    <property type="protein sequence ID" value="KAK4035210.1"/>
    <property type="molecule type" value="Genomic_DNA"/>
</dbReference>
<evidence type="ECO:0000256" key="4">
    <source>
        <dbReference type="ARBA" id="ARBA00023157"/>
    </source>
</evidence>
<dbReference type="InterPro" id="IPR032382">
    <property type="entry name" value="AltA1"/>
</dbReference>
<evidence type="ECO:0000256" key="5">
    <source>
        <dbReference type="SAM" id="SignalP"/>
    </source>
</evidence>
<dbReference type="Pfam" id="PF16541">
    <property type="entry name" value="AltA1"/>
    <property type="match status" value="1"/>
</dbReference>
<sequence length="196" mass="21715">MHFRTAFAAVPLLALTATASPVPSPKPEVDARSPAGCSAASFKNFAWTAKNFDFHASYIFTTPAHQNSWGYVSFDLVNPADQTTTHCEGQSNQLSDFFYGTVPYKCNDTERLGATSFDFARPTNQLRLNQTWTCDDQDPQWPSTFTGRGNANLTLDCTDETWKNPDWEMGQIYSSRTITCAPVESTFKPTELSAVA</sequence>
<dbReference type="GO" id="GO:0005576">
    <property type="term" value="C:extracellular region"/>
    <property type="evidence" value="ECO:0007669"/>
    <property type="project" value="UniProtKB-SubCell"/>
</dbReference>
<keyword evidence="3 5" id="KW-0732">Signal</keyword>
<reference evidence="8" key="1">
    <citation type="journal article" date="2023" name="Mol. Phylogenet. Evol.">
        <title>Genome-scale phylogeny and comparative genomics of the fungal order Sordariales.</title>
        <authorList>
            <person name="Hensen N."/>
            <person name="Bonometti L."/>
            <person name="Westerberg I."/>
            <person name="Brannstrom I.O."/>
            <person name="Guillou S."/>
            <person name="Cros-Aarteil S."/>
            <person name="Calhoun S."/>
            <person name="Haridas S."/>
            <person name="Kuo A."/>
            <person name="Mondo S."/>
            <person name="Pangilinan J."/>
            <person name="Riley R."/>
            <person name="LaButti K."/>
            <person name="Andreopoulos B."/>
            <person name="Lipzen A."/>
            <person name="Chen C."/>
            <person name="Yan M."/>
            <person name="Daum C."/>
            <person name="Ng V."/>
            <person name="Clum A."/>
            <person name="Steindorff A."/>
            <person name="Ohm R.A."/>
            <person name="Martin F."/>
            <person name="Silar P."/>
            <person name="Natvig D.O."/>
            <person name="Lalanne C."/>
            <person name="Gautier V."/>
            <person name="Ament-Velasquez S.L."/>
            <person name="Kruys A."/>
            <person name="Hutchinson M.I."/>
            <person name="Powell A.J."/>
            <person name="Barry K."/>
            <person name="Miller A.N."/>
            <person name="Grigoriev I.V."/>
            <person name="Debuchy R."/>
            <person name="Gladieux P."/>
            <person name="Hiltunen Thoren M."/>
            <person name="Johannesson H."/>
        </authorList>
    </citation>
    <scope>NUCLEOTIDE SEQUENCE [LARGE SCALE GENOMIC DNA]</scope>
    <source>
        <strain evidence="8">CBS 284.82</strain>
    </source>
</reference>
<comment type="caution">
    <text evidence="7">The sequence shown here is derived from an EMBL/GenBank/DDBJ whole genome shotgun (WGS) entry which is preliminary data.</text>
</comment>
<gene>
    <name evidence="7" type="ORF">C8A01DRAFT_48540</name>
</gene>
<evidence type="ECO:0000256" key="3">
    <source>
        <dbReference type="ARBA" id="ARBA00022729"/>
    </source>
</evidence>
<name>A0AAN6PCZ3_9PEZI</name>
<feature type="chain" id="PRO_5042811645" description="AA1-like domain-containing protein" evidence="5">
    <location>
        <begin position="20"/>
        <end position="196"/>
    </location>
</feature>
<dbReference type="Proteomes" id="UP001303115">
    <property type="component" value="Unassembled WGS sequence"/>
</dbReference>
<evidence type="ECO:0000256" key="1">
    <source>
        <dbReference type="ARBA" id="ARBA00004613"/>
    </source>
</evidence>
<keyword evidence="2" id="KW-0964">Secreted</keyword>
<protein>
    <recommendedName>
        <fullName evidence="6">AA1-like domain-containing protein</fullName>
    </recommendedName>
</protein>
<feature type="domain" description="AA1-like" evidence="6">
    <location>
        <begin position="51"/>
        <end position="180"/>
    </location>
</feature>